<protein>
    <recommendedName>
        <fullName evidence="5">SHSP domain-containing protein</fullName>
    </recommendedName>
</protein>
<evidence type="ECO:0000256" key="3">
    <source>
        <dbReference type="RuleBase" id="RU003616"/>
    </source>
</evidence>
<reference evidence="6 7" key="1">
    <citation type="submission" date="2015-01" db="EMBL/GenBank/DDBJ databases">
        <title>The Genome Sequence of Exophiala xenobiotica CBS118157.</title>
        <authorList>
            <consortium name="The Broad Institute Genomics Platform"/>
            <person name="Cuomo C."/>
            <person name="de Hoog S."/>
            <person name="Gorbushina A."/>
            <person name="Stielow B."/>
            <person name="Teixiera M."/>
            <person name="Abouelleil A."/>
            <person name="Chapman S.B."/>
            <person name="Priest M."/>
            <person name="Young S.K."/>
            <person name="Wortman J."/>
            <person name="Nusbaum C."/>
            <person name="Birren B."/>
        </authorList>
    </citation>
    <scope>NUCLEOTIDE SEQUENCE [LARGE SCALE GENOMIC DNA]</scope>
    <source>
        <strain evidence="6 7">CBS 118157</strain>
    </source>
</reference>
<evidence type="ECO:0000313" key="6">
    <source>
        <dbReference type="EMBL" id="KIW55460.1"/>
    </source>
</evidence>
<keyword evidence="7" id="KW-1185">Reference proteome</keyword>
<feature type="domain" description="SHSP" evidence="5">
    <location>
        <begin position="75"/>
        <end position="208"/>
    </location>
</feature>
<gene>
    <name evidence="6" type="ORF">PV05_04201</name>
</gene>
<evidence type="ECO:0000256" key="4">
    <source>
        <dbReference type="SAM" id="MobiDB-lite"/>
    </source>
</evidence>
<dbReference type="HOGENOM" id="CLU_046737_1_1_1"/>
<dbReference type="Gene3D" id="2.60.40.790">
    <property type="match status" value="1"/>
</dbReference>
<feature type="region of interest" description="Disordered" evidence="4">
    <location>
        <begin position="124"/>
        <end position="156"/>
    </location>
</feature>
<dbReference type="AlphaFoldDB" id="A0A0D2ELF0"/>
<dbReference type="InterPro" id="IPR031107">
    <property type="entry name" value="Small_HSP"/>
</dbReference>
<dbReference type="Pfam" id="PF00011">
    <property type="entry name" value="HSP20"/>
    <property type="match status" value="1"/>
</dbReference>
<name>A0A0D2ELF0_9EURO</name>
<keyword evidence="1" id="KW-0346">Stress response</keyword>
<comment type="similarity">
    <text evidence="2 3">Belongs to the small heat shock protein (HSP20) family.</text>
</comment>
<dbReference type="PANTHER" id="PTHR11527">
    <property type="entry name" value="HEAT-SHOCK PROTEIN 20 FAMILY MEMBER"/>
    <property type="match status" value="1"/>
</dbReference>
<dbReference type="SUPFAM" id="SSF49764">
    <property type="entry name" value="HSP20-like chaperones"/>
    <property type="match status" value="1"/>
</dbReference>
<organism evidence="6 7">
    <name type="scientific">Exophiala xenobiotica</name>
    <dbReference type="NCBI Taxonomy" id="348802"/>
    <lineage>
        <taxon>Eukaryota</taxon>
        <taxon>Fungi</taxon>
        <taxon>Dikarya</taxon>
        <taxon>Ascomycota</taxon>
        <taxon>Pezizomycotina</taxon>
        <taxon>Eurotiomycetes</taxon>
        <taxon>Chaetothyriomycetidae</taxon>
        <taxon>Chaetothyriales</taxon>
        <taxon>Herpotrichiellaceae</taxon>
        <taxon>Exophiala</taxon>
    </lineage>
</organism>
<dbReference type="EMBL" id="KN847319">
    <property type="protein sequence ID" value="KIW55460.1"/>
    <property type="molecule type" value="Genomic_DNA"/>
</dbReference>
<dbReference type="PROSITE" id="PS01031">
    <property type="entry name" value="SHSP"/>
    <property type="match status" value="1"/>
</dbReference>
<dbReference type="InterPro" id="IPR008978">
    <property type="entry name" value="HSP20-like_chaperone"/>
</dbReference>
<dbReference type="RefSeq" id="XP_013316044.1">
    <property type="nucleotide sequence ID" value="XM_013460590.1"/>
</dbReference>
<proteinExistence type="inferred from homology"/>
<feature type="compositionally biased region" description="Basic and acidic residues" evidence="4">
    <location>
        <begin position="137"/>
        <end position="150"/>
    </location>
</feature>
<evidence type="ECO:0000259" key="5">
    <source>
        <dbReference type="PROSITE" id="PS01031"/>
    </source>
</evidence>
<dbReference type="STRING" id="348802.A0A0D2ELF0"/>
<accession>A0A0D2ELF0</accession>
<sequence>MSSRRLLVRSLSDSLRSITRAPVIREARRFTSTKPPRSMALLPRFAAFAPSRTEFGPFFNLFNDTFSELQKISDTIPRTWAPRFDMKETQDSFVLDGELPGIDQKDITIEFVDDQMLSIKGRTETVKEEGKEPEEAEAGKEVAEGKKADQEGPTYWYSERSSGEFARTFGFPTPIDQDKVKASLKDGVLHVVVPKSEKANKTKTITIE</sequence>
<dbReference type="OrthoDB" id="1431247at2759"/>
<evidence type="ECO:0000256" key="1">
    <source>
        <dbReference type="ARBA" id="ARBA00023016"/>
    </source>
</evidence>
<dbReference type="Proteomes" id="UP000054342">
    <property type="component" value="Unassembled WGS sequence"/>
</dbReference>
<evidence type="ECO:0000256" key="2">
    <source>
        <dbReference type="PROSITE-ProRule" id="PRU00285"/>
    </source>
</evidence>
<dbReference type="GeneID" id="25326109"/>
<dbReference type="CDD" id="cd06464">
    <property type="entry name" value="ACD_sHsps-like"/>
    <property type="match status" value="1"/>
</dbReference>
<evidence type="ECO:0000313" key="7">
    <source>
        <dbReference type="Proteomes" id="UP000054342"/>
    </source>
</evidence>
<dbReference type="InterPro" id="IPR002068">
    <property type="entry name" value="A-crystallin/Hsp20_dom"/>
</dbReference>